<proteinExistence type="predicted"/>
<dbReference type="InterPro" id="IPR027417">
    <property type="entry name" value="P-loop_NTPase"/>
</dbReference>
<dbReference type="Gene3D" id="3.40.50.300">
    <property type="entry name" value="P-loop containing nucleotide triphosphate hydrolases"/>
    <property type="match status" value="1"/>
</dbReference>
<dbReference type="InterPro" id="IPR003593">
    <property type="entry name" value="AAA+_ATPase"/>
</dbReference>
<keyword evidence="3" id="KW-1185">Reference proteome</keyword>
<protein>
    <submittedName>
        <fullName evidence="2">AAA domain-containing protein</fullName>
    </submittedName>
</protein>
<reference evidence="2 3" key="1">
    <citation type="submission" date="2019-11" db="EMBL/GenBank/DDBJ databases">
        <title>Draft Whole-Genome sequence of the marine photosynthetic bacterium Rhodovulum strictum DSM 11289.</title>
        <authorList>
            <person name="Kyndt J.A."/>
            <person name="Meyer T.E."/>
        </authorList>
    </citation>
    <scope>NUCLEOTIDE SEQUENCE [LARGE SCALE GENOMIC DNA]</scope>
    <source>
        <strain evidence="2 3">DSM 11289</strain>
    </source>
</reference>
<evidence type="ECO:0000313" key="3">
    <source>
        <dbReference type="Proteomes" id="UP000466730"/>
    </source>
</evidence>
<dbReference type="EMBL" id="WJPO01000053">
    <property type="protein sequence ID" value="MRH22920.1"/>
    <property type="molecule type" value="Genomic_DNA"/>
</dbReference>
<dbReference type="SMART" id="SM00382">
    <property type="entry name" value="AAA"/>
    <property type="match status" value="1"/>
</dbReference>
<gene>
    <name evidence="2" type="ORF">GH815_18335</name>
</gene>
<feature type="non-terminal residue" evidence="2">
    <location>
        <position position="1369"/>
    </location>
</feature>
<evidence type="ECO:0000259" key="1">
    <source>
        <dbReference type="SMART" id="SM00382"/>
    </source>
</evidence>
<comment type="caution">
    <text evidence="2">The sequence shown here is derived from an EMBL/GenBank/DDBJ whole genome shotgun (WGS) entry which is preliminary data.</text>
</comment>
<dbReference type="SUPFAM" id="SSF52540">
    <property type="entry name" value="P-loop containing nucleoside triphosphate hydrolases"/>
    <property type="match status" value="1"/>
</dbReference>
<dbReference type="CDD" id="cd00009">
    <property type="entry name" value="AAA"/>
    <property type="match status" value="1"/>
</dbReference>
<dbReference type="Proteomes" id="UP000466730">
    <property type="component" value="Unassembled WGS sequence"/>
</dbReference>
<name>A0A844BBG2_9RHOB</name>
<dbReference type="OrthoDB" id="7591734at2"/>
<evidence type="ECO:0000313" key="2">
    <source>
        <dbReference type="EMBL" id="MRH22920.1"/>
    </source>
</evidence>
<feature type="domain" description="AAA+ ATPase" evidence="1">
    <location>
        <begin position="311"/>
        <end position="443"/>
    </location>
</feature>
<accession>A0A844BBG2</accession>
<sequence length="1369" mass="149680">MSDIRDGRGSSPASRGGAGTYIEGELGAFYALALIAGTEARGLPGARLERIRFQGADCGFALDDIILEGIGPDGRCLLEIQSKRDVTFAPKDDTFEDVARQVALSRQDHILEECHHLAVASQRTSRAISGAYQDVLLWARGAENGSDFFARLDAAGVANDQMRQFTTTFRNHLVAYGVSDDDEAIWRRLRRFQILEFDFESTSPLSRTHALMLARLILAHEDVPRAEGLWSALIELAISVGRTGGALDRDALRTELQRRGFRLSGDRDHRAARAVLRETARQTLENIGTTVAGVHLPRHAAIEATGEALDASRFVLLTGGPGVGKSGVLRAIAERAGRESTLLVLDADTTPVGGWIAFAGRFGIEGPAKSFLADIAASGGGLICIDGIDMITDPAQQRTINEVLREAGRIDGFRLIASARADSETQATDWLADDLRTTFGPPRTVTVDDLTDVEAEALTAAAPHLRPILTAGAPAAPIARNLHRLSRLSRLDNAARIRTEAGLAKHWWDRADDAPVPAVRAGQRILAALAKSALAGERDVELAEDGQARAHLLGRRTLREVRRDRFDFQHDVLRDWAIGAWLSEDLKRISEINLTRPPSPRVQRGVEFAARFLLEGRQGVESWTDLLKQLEKPEAIGGWRRSALLAIVRSEAAPQLLELATPILLADECALLGELIIAIQALETVAAREVIGPHVPFEVPQSLRIGRGGRGLSVLRWACRHQEEIPLASIAPIVDLVGTEALFFHAIPSFAHPVAAMLFDWLLQLDLRDRSVTVPMKPNTASQNGRGRRFFIEDLRTAALLLAQHAPDEAKTYLREVTQEGDPFKTREILKSSSALAPVAPEELASLVKTNLRRPEHDRKYGSDPLAEAFSHADADFLPASPAQPPFLDLLTAAPAVGLPLVHHLVETAVAFATEGEEPSSENGFTIVFDEGPRFFPWRYTYLWSRDQSRSYAVGSALKALEAWGHERLDAGDAVENVLRDVLGSSGSCAAFLLVAVDLLLSHWPRTRDALMPFLTDPALLAVERGRGGHEQFGLGRFLQDHNEPKGRITLADLAKRPSRRATLESALYGYVADDHVGRTLRKRLADAVARIGPYSENANFGDAAFMGPHALNVLTAENWVELGDGRIGYRAPPEEAAHVARMEEQNTAARVEMDLDARIRLALNGGDHATPQTARDAVIRAAGALPNGTNNDVLHDLRTQLATTALLVARDGDDALLAEHESWVRTVVDRTLDIAKAERAMSHETLNYNRPAIAILAMIHLWRRAGKVEDRDALVSLASRHKDDARLAFAAGREAIVTLDRRVLKAAMRAALSGCIWRWRPFGEDDAIQAIFEQNRAAAVARVRIPEHPVGHSDDIRSAVPKYPVTAR</sequence>
<organism evidence="2 3">
    <name type="scientific">Rhodovulum strictum</name>
    <dbReference type="NCBI Taxonomy" id="58314"/>
    <lineage>
        <taxon>Bacteria</taxon>
        <taxon>Pseudomonadati</taxon>
        <taxon>Pseudomonadota</taxon>
        <taxon>Alphaproteobacteria</taxon>
        <taxon>Rhodobacterales</taxon>
        <taxon>Paracoccaceae</taxon>
        <taxon>Rhodovulum</taxon>
    </lineage>
</organism>